<feature type="compositionally biased region" description="Polar residues" evidence="9">
    <location>
        <begin position="556"/>
        <end position="569"/>
    </location>
</feature>
<dbReference type="PANTHER" id="PTHR42716:SF2">
    <property type="entry name" value="L-ASPARTATE OXIDASE, CHLOROPLASTIC"/>
    <property type="match status" value="1"/>
</dbReference>
<evidence type="ECO:0000256" key="7">
    <source>
        <dbReference type="ARBA" id="ARBA00022827"/>
    </source>
</evidence>
<dbReference type="Pfam" id="PF00890">
    <property type="entry name" value="FAD_binding_2"/>
    <property type="match status" value="1"/>
</dbReference>
<dbReference type="UniPathway" id="UPA00253">
    <property type="reaction ID" value="UER00326"/>
</dbReference>
<feature type="domain" description="FAD-dependent oxidoreductase 2 FAD-binding" evidence="10">
    <location>
        <begin position="1"/>
        <end position="421"/>
    </location>
</feature>
<evidence type="ECO:0000259" key="11">
    <source>
        <dbReference type="Pfam" id="PF02910"/>
    </source>
</evidence>
<evidence type="ECO:0000256" key="9">
    <source>
        <dbReference type="SAM" id="MobiDB-lite"/>
    </source>
</evidence>
<keyword evidence="6" id="KW-0662">Pyridine nucleotide biosynthesis</keyword>
<evidence type="ECO:0000256" key="8">
    <source>
        <dbReference type="ARBA" id="ARBA00023002"/>
    </source>
</evidence>
<name>A0A7S1JHL1_9EUGL</name>
<keyword evidence="5" id="KW-0285">Flavoprotein</keyword>
<dbReference type="InterPro" id="IPR015939">
    <property type="entry name" value="Fum_Rdtase/Succ_DH_flav-like_C"/>
</dbReference>
<feature type="domain" description="Fumarate reductase/succinate dehydrogenase flavoprotein-like C-terminal" evidence="11">
    <location>
        <begin position="472"/>
        <end position="550"/>
    </location>
</feature>
<evidence type="ECO:0000256" key="6">
    <source>
        <dbReference type="ARBA" id="ARBA00022642"/>
    </source>
</evidence>
<keyword evidence="8" id="KW-0560">Oxidoreductase</keyword>
<gene>
    <name evidence="12" type="ORF">EGYM00392_LOCUS54989</name>
</gene>
<dbReference type="InterPro" id="IPR037099">
    <property type="entry name" value="Fum_R/Succ_DH_flav-like_C_sf"/>
</dbReference>
<comment type="similarity">
    <text evidence="3">Belongs to the FAD-dependent oxidoreductase 2 family. NadB subfamily.</text>
</comment>
<dbReference type="Gene3D" id="3.50.50.60">
    <property type="entry name" value="FAD/NAD(P)-binding domain"/>
    <property type="match status" value="1"/>
</dbReference>
<proteinExistence type="inferred from homology"/>
<organism evidence="12">
    <name type="scientific">Eutreptiella gymnastica</name>
    <dbReference type="NCBI Taxonomy" id="73025"/>
    <lineage>
        <taxon>Eukaryota</taxon>
        <taxon>Discoba</taxon>
        <taxon>Euglenozoa</taxon>
        <taxon>Euglenida</taxon>
        <taxon>Spirocuta</taxon>
        <taxon>Euglenophyceae</taxon>
        <taxon>Eutreptiales</taxon>
        <taxon>Eutreptiaceae</taxon>
        <taxon>Eutreptiella</taxon>
    </lineage>
</organism>
<dbReference type="Gene3D" id="3.90.700.10">
    <property type="entry name" value="Succinate dehydrogenase/fumarate reductase flavoprotein, catalytic domain"/>
    <property type="match status" value="1"/>
</dbReference>
<dbReference type="SUPFAM" id="SSF51905">
    <property type="entry name" value="FAD/NAD(P)-binding domain"/>
    <property type="match status" value="1"/>
</dbReference>
<comment type="cofactor">
    <cofactor evidence="1">
        <name>FAD</name>
        <dbReference type="ChEBI" id="CHEBI:57692"/>
    </cofactor>
</comment>
<dbReference type="InterPro" id="IPR003953">
    <property type="entry name" value="FAD-dep_OxRdtase_2_FAD-bd"/>
</dbReference>
<dbReference type="EC" id="1.4.3.16" evidence="4"/>
<reference evidence="12" key="1">
    <citation type="submission" date="2021-01" db="EMBL/GenBank/DDBJ databases">
        <authorList>
            <person name="Corre E."/>
            <person name="Pelletier E."/>
            <person name="Niang G."/>
            <person name="Scheremetjew M."/>
            <person name="Finn R."/>
            <person name="Kale V."/>
            <person name="Holt S."/>
            <person name="Cochrane G."/>
            <person name="Meng A."/>
            <person name="Brown T."/>
            <person name="Cohen L."/>
        </authorList>
    </citation>
    <scope>NUCLEOTIDE SEQUENCE</scope>
    <source>
        <strain evidence="12">NIES-381</strain>
    </source>
</reference>
<comment type="pathway">
    <text evidence="2">Cofactor biosynthesis; NAD(+) biosynthesis; iminoaspartate from L-aspartate (oxidase route): step 1/1.</text>
</comment>
<feature type="region of interest" description="Disordered" evidence="9">
    <location>
        <begin position="541"/>
        <end position="575"/>
    </location>
</feature>
<evidence type="ECO:0000256" key="4">
    <source>
        <dbReference type="ARBA" id="ARBA00012173"/>
    </source>
</evidence>
<dbReference type="Pfam" id="PF02910">
    <property type="entry name" value="Succ_DH_flav_C"/>
    <property type="match status" value="1"/>
</dbReference>
<accession>A0A7S1JHL1</accession>
<protein>
    <recommendedName>
        <fullName evidence="4">L-aspartate oxidase</fullName>
        <ecNumber evidence="4">1.4.3.16</ecNumber>
    </recommendedName>
</protein>
<dbReference type="AlphaFoldDB" id="A0A7S1JHL1"/>
<dbReference type="Gene3D" id="1.20.58.100">
    <property type="entry name" value="Fumarate reductase/succinate dehydrogenase flavoprotein-like, C-terminal domain"/>
    <property type="match status" value="1"/>
</dbReference>
<dbReference type="PANTHER" id="PTHR42716">
    <property type="entry name" value="L-ASPARTATE OXIDASE"/>
    <property type="match status" value="1"/>
</dbReference>
<dbReference type="EMBL" id="HBGA01151328">
    <property type="protein sequence ID" value="CAD9043806.1"/>
    <property type="molecule type" value="Transcribed_RNA"/>
</dbReference>
<dbReference type="InterPro" id="IPR027477">
    <property type="entry name" value="Succ_DH/fumarate_Rdtase_cat_sf"/>
</dbReference>
<evidence type="ECO:0000259" key="10">
    <source>
        <dbReference type="Pfam" id="PF00890"/>
    </source>
</evidence>
<evidence type="ECO:0000256" key="1">
    <source>
        <dbReference type="ARBA" id="ARBA00001974"/>
    </source>
</evidence>
<dbReference type="GO" id="GO:0034628">
    <property type="term" value="P:'de novo' NAD+ biosynthetic process from L-aspartate"/>
    <property type="evidence" value="ECO:0007669"/>
    <property type="project" value="TreeGrafter"/>
</dbReference>
<dbReference type="InterPro" id="IPR036188">
    <property type="entry name" value="FAD/NAD-bd_sf"/>
</dbReference>
<dbReference type="GO" id="GO:0008734">
    <property type="term" value="F:L-aspartate oxidase activity"/>
    <property type="evidence" value="ECO:0007669"/>
    <property type="project" value="UniProtKB-EC"/>
</dbReference>
<dbReference type="SUPFAM" id="SSF56425">
    <property type="entry name" value="Succinate dehydrogenase/fumarate reductase flavoprotein, catalytic domain"/>
    <property type="match status" value="1"/>
</dbReference>
<keyword evidence="7" id="KW-0274">FAD</keyword>
<dbReference type="InterPro" id="IPR005288">
    <property type="entry name" value="NadB"/>
</dbReference>
<dbReference type="SUPFAM" id="SSF46977">
    <property type="entry name" value="Succinate dehydrogenase/fumarate reductase flavoprotein C-terminal domain"/>
    <property type="match status" value="1"/>
</dbReference>
<evidence type="ECO:0000313" key="12">
    <source>
        <dbReference type="EMBL" id="CAD9043806.1"/>
    </source>
</evidence>
<evidence type="ECO:0000256" key="2">
    <source>
        <dbReference type="ARBA" id="ARBA00004950"/>
    </source>
</evidence>
<sequence length="575" mass="63711">MAALRFAKENKTVAVVSKGKLEESNSWWAQGGLSAVPVENGQPLKGDSFEEHVNDTLKAGAGLCDRNVVEQFVEKAFTHSIEPMIEAGVKFTKATDSTRYPYSLHQEGGHSAPRIFHVADHTGRSIMEALIARVKQTEQITIYEDHMAIDLITHHRMQGMSTELSAKGETLIQRSTSRFFDVGGGKRRDHCLGAYVLDVKKDKVEAFAAQATFLATGGAGRVYLYTSNPDTATGDGIAMYSRLGYPIVNMEFMQFHPTCFYNPNPKFPDQRRFLITEALRGKTIGKGILTLSKDSKEDFVKTEGYDPVMGSASTRDVVAKAIDTEMKRRGMPHVWLNITPEVTGKTAEQIMTGYPVIYAHCLECGIDITKQPIPVVPASHYTCGGIPVDMDGCTQVGRLYAVGECANTGLHGANRLASNSLSEAALYGVQAADHAMQYLDDEERFWVGVPEWQVGLAKQSRDEIQVAFHWSEVRHLMWHLVGIARTAERLQMAKTRIELILEEVTRYYWNFYVTKDLLELRNITMVAEIIIHAALARPESRGGHCRLDAPPIDQSPAEQSNNGRSSSGPWTGIGN</sequence>
<evidence type="ECO:0000256" key="3">
    <source>
        <dbReference type="ARBA" id="ARBA00008562"/>
    </source>
</evidence>
<evidence type="ECO:0000256" key="5">
    <source>
        <dbReference type="ARBA" id="ARBA00022630"/>
    </source>
</evidence>